<dbReference type="SUPFAM" id="SSF46785">
    <property type="entry name" value="Winged helix' DNA-binding domain"/>
    <property type="match status" value="1"/>
</dbReference>
<evidence type="ECO:0000256" key="2">
    <source>
        <dbReference type="ARBA" id="ARBA00023125"/>
    </source>
</evidence>
<dbReference type="CDD" id="cd00038">
    <property type="entry name" value="CAP_ED"/>
    <property type="match status" value="1"/>
</dbReference>
<dbReference type="SMART" id="SM00100">
    <property type="entry name" value="cNMP"/>
    <property type="match status" value="1"/>
</dbReference>
<proteinExistence type="predicted"/>
<dbReference type="AlphaFoldDB" id="A0A7X6D0H3"/>
<dbReference type="GO" id="GO:0003677">
    <property type="term" value="F:DNA binding"/>
    <property type="evidence" value="ECO:0007669"/>
    <property type="project" value="UniProtKB-KW"/>
</dbReference>
<dbReference type="Proteomes" id="UP000578686">
    <property type="component" value="Unassembled WGS sequence"/>
</dbReference>
<dbReference type="InterPro" id="IPR036388">
    <property type="entry name" value="WH-like_DNA-bd_sf"/>
</dbReference>
<keyword evidence="1" id="KW-0805">Transcription regulation</keyword>
<evidence type="ECO:0000313" key="7">
    <source>
        <dbReference type="Proteomes" id="UP000578686"/>
    </source>
</evidence>
<dbReference type="InterPro" id="IPR000595">
    <property type="entry name" value="cNMP-bd_dom"/>
</dbReference>
<dbReference type="PANTHER" id="PTHR24567">
    <property type="entry name" value="CRP FAMILY TRANSCRIPTIONAL REGULATORY PROTEIN"/>
    <property type="match status" value="1"/>
</dbReference>
<dbReference type="InterPro" id="IPR036390">
    <property type="entry name" value="WH_DNA-bd_sf"/>
</dbReference>
<dbReference type="PANTHER" id="PTHR24567:SF74">
    <property type="entry name" value="HTH-TYPE TRANSCRIPTIONAL REGULATOR ARCR"/>
    <property type="match status" value="1"/>
</dbReference>
<organism evidence="6 7">
    <name type="scientific">Streptomyces lonarensis</name>
    <dbReference type="NCBI Taxonomy" id="700599"/>
    <lineage>
        <taxon>Bacteria</taxon>
        <taxon>Bacillati</taxon>
        <taxon>Actinomycetota</taxon>
        <taxon>Actinomycetes</taxon>
        <taxon>Kitasatosporales</taxon>
        <taxon>Streptomycetaceae</taxon>
        <taxon>Streptomyces</taxon>
    </lineage>
</organism>
<keyword evidence="2" id="KW-0238">DNA-binding</keyword>
<reference evidence="6 7" key="1">
    <citation type="submission" date="2020-03" db="EMBL/GenBank/DDBJ databases">
        <title>Draft genome of Streptomyces sp. ventii, isolated from the Axial Seamount in the Pacific Ocean, and resequencing of the two type strains Streptomyces lonarensis strain NCL 716 and Streptomyces bohaiensis strain 11A07.</title>
        <authorList>
            <person name="Loughran R.M."/>
            <person name="Pfannmuller K.M."/>
            <person name="Wasson B.J."/>
            <person name="Deadmond M.C."/>
            <person name="Paddock B.E."/>
            <person name="Koyack M.J."/>
            <person name="Gallegos D.A."/>
            <person name="Mitchell E.A."/>
            <person name="Ushijima B."/>
            <person name="Saw J.H."/>
            <person name="Mcphail K.L."/>
            <person name="Videau P."/>
        </authorList>
    </citation>
    <scope>NUCLEOTIDE SEQUENCE [LARGE SCALE GENOMIC DNA]</scope>
    <source>
        <strain evidence="6 7">NCL716</strain>
    </source>
</reference>
<evidence type="ECO:0000259" key="4">
    <source>
        <dbReference type="PROSITE" id="PS50042"/>
    </source>
</evidence>
<keyword evidence="3" id="KW-0804">Transcription</keyword>
<dbReference type="PROSITE" id="PS00889">
    <property type="entry name" value="CNMP_BINDING_2"/>
    <property type="match status" value="1"/>
</dbReference>
<dbReference type="EMBL" id="JAAVJD010000053">
    <property type="protein sequence ID" value="NJQ05839.1"/>
    <property type="molecule type" value="Genomic_DNA"/>
</dbReference>
<dbReference type="Pfam" id="PF13545">
    <property type="entry name" value="HTH_Crp_2"/>
    <property type="match status" value="1"/>
</dbReference>
<feature type="domain" description="HTH crp-type" evidence="5">
    <location>
        <begin position="131"/>
        <end position="204"/>
    </location>
</feature>
<dbReference type="InterPro" id="IPR050397">
    <property type="entry name" value="Env_Response_Regulators"/>
</dbReference>
<comment type="caution">
    <text evidence="6">The sequence shown here is derived from an EMBL/GenBank/DDBJ whole genome shotgun (WGS) entry which is preliminary data.</text>
</comment>
<dbReference type="PROSITE" id="PS50042">
    <property type="entry name" value="CNMP_BINDING_3"/>
    <property type="match status" value="1"/>
</dbReference>
<dbReference type="SMART" id="SM00419">
    <property type="entry name" value="HTH_CRP"/>
    <property type="match status" value="1"/>
</dbReference>
<sequence length="221" mass="23413">MRHLMGERPWQRLIDTAYPRSHPAGATLLRQGEPGTHVLALRQGVAKVLLGERGGGLTLLAFRGPGELLGEVAVLDDGVRSASVVAITPCAVSVLDSTAFLRLAAEQELYPVFTRYALGRLRESDSARGGGDVTARLATALLHLADMSEEPSPDASTARELALTRNELAQHLGVSRNTVTTALAELAPARVRAGRGRVHIGDLRVLRRLAGPGRDTAPGAV</sequence>
<name>A0A7X6D0H3_9ACTN</name>
<feature type="domain" description="Cyclic nucleotide-binding" evidence="4">
    <location>
        <begin position="12"/>
        <end position="103"/>
    </location>
</feature>
<dbReference type="GO" id="GO:0005829">
    <property type="term" value="C:cytosol"/>
    <property type="evidence" value="ECO:0007669"/>
    <property type="project" value="TreeGrafter"/>
</dbReference>
<dbReference type="InterPro" id="IPR014710">
    <property type="entry name" value="RmlC-like_jellyroll"/>
</dbReference>
<evidence type="ECO:0000313" key="6">
    <source>
        <dbReference type="EMBL" id="NJQ05839.1"/>
    </source>
</evidence>
<dbReference type="Gene3D" id="1.10.10.10">
    <property type="entry name" value="Winged helix-like DNA-binding domain superfamily/Winged helix DNA-binding domain"/>
    <property type="match status" value="1"/>
</dbReference>
<gene>
    <name evidence="6" type="ORF">HCN56_09690</name>
</gene>
<dbReference type="InterPro" id="IPR018490">
    <property type="entry name" value="cNMP-bd_dom_sf"/>
</dbReference>
<evidence type="ECO:0000259" key="5">
    <source>
        <dbReference type="PROSITE" id="PS51063"/>
    </source>
</evidence>
<dbReference type="SUPFAM" id="SSF51206">
    <property type="entry name" value="cAMP-binding domain-like"/>
    <property type="match status" value="1"/>
</dbReference>
<accession>A0A7X6D0H3</accession>
<dbReference type="GO" id="GO:0003700">
    <property type="term" value="F:DNA-binding transcription factor activity"/>
    <property type="evidence" value="ECO:0007669"/>
    <property type="project" value="TreeGrafter"/>
</dbReference>
<keyword evidence="7" id="KW-1185">Reference proteome</keyword>
<protein>
    <submittedName>
        <fullName evidence="6">Crp/Fnr family transcriptional regulator</fullName>
    </submittedName>
</protein>
<dbReference type="InterPro" id="IPR018488">
    <property type="entry name" value="cNMP-bd_CS"/>
</dbReference>
<evidence type="ECO:0000256" key="1">
    <source>
        <dbReference type="ARBA" id="ARBA00023015"/>
    </source>
</evidence>
<dbReference type="PROSITE" id="PS51063">
    <property type="entry name" value="HTH_CRP_2"/>
    <property type="match status" value="1"/>
</dbReference>
<dbReference type="InterPro" id="IPR012318">
    <property type="entry name" value="HTH_CRP"/>
</dbReference>
<dbReference type="Gene3D" id="2.60.120.10">
    <property type="entry name" value="Jelly Rolls"/>
    <property type="match status" value="1"/>
</dbReference>
<dbReference type="Pfam" id="PF00027">
    <property type="entry name" value="cNMP_binding"/>
    <property type="match status" value="1"/>
</dbReference>
<evidence type="ECO:0000256" key="3">
    <source>
        <dbReference type="ARBA" id="ARBA00023163"/>
    </source>
</evidence>